<name>A0A0H4SLV6_9CRYP</name>
<dbReference type="GO" id="GO:0009522">
    <property type="term" value="C:photosystem I"/>
    <property type="evidence" value="ECO:0007669"/>
    <property type="project" value="InterPro"/>
</dbReference>
<dbReference type="NCBIfam" id="NF002712">
    <property type="entry name" value="PRK02542.1"/>
    <property type="match status" value="1"/>
</dbReference>
<organism evidence="11">
    <name type="scientific">Teleaulax amphioxeia</name>
    <dbReference type="NCBI Taxonomy" id="77931"/>
    <lineage>
        <taxon>Eukaryota</taxon>
        <taxon>Cryptophyceae</taxon>
        <taxon>Pyrenomonadales</taxon>
        <taxon>Geminigeraceae</taxon>
        <taxon>Teleaulax</taxon>
    </lineage>
</organism>
<dbReference type="InterPro" id="IPR003359">
    <property type="entry name" value="PSI_Ycf4_assembly"/>
</dbReference>
<evidence type="ECO:0000256" key="4">
    <source>
        <dbReference type="ARBA" id="ARBA00022531"/>
    </source>
</evidence>
<dbReference type="GO" id="GO:0015979">
    <property type="term" value="P:photosynthesis"/>
    <property type="evidence" value="ECO:0007669"/>
    <property type="project" value="UniProtKB-UniRule"/>
</dbReference>
<keyword evidence="11" id="KW-0934">Plastid</keyword>
<evidence type="ECO:0000313" key="11">
    <source>
        <dbReference type="EMBL" id="AKP94631.1"/>
    </source>
</evidence>
<reference evidence="11" key="1">
    <citation type="journal article" date="2015" name="PLoS ONE">
        <title>The Plastid Genome of the Cryptomonad Teleaulax amphioxeia.</title>
        <authorList>
            <person name="Kim J.I."/>
            <person name="Yoon H.S."/>
            <person name="Yi G."/>
            <person name="Kim H.S."/>
            <person name="Yih W."/>
            <person name="Shin W."/>
        </authorList>
    </citation>
    <scope>NUCLEOTIDE SEQUENCE</scope>
    <source>
        <strain evidence="11">HACCP-CR01</strain>
    </source>
</reference>
<geneLocation type="plastid" evidence="11"/>
<comment type="similarity">
    <text evidence="2 10">Belongs to the Ycf4 family.</text>
</comment>
<dbReference type="EMBL" id="KP899713">
    <property type="protein sequence ID" value="AKP94631.1"/>
    <property type="molecule type" value="Genomic_DNA"/>
</dbReference>
<dbReference type="Pfam" id="PF02392">
    <property type="entry name" value="Ycf4"/>
    <property type="match status" value="1"/>
</dbReference>
<dbReference type="GeneID" id="25077761"/>
<evidence type="ECO:0000256" key="1">
    <source>
        <dbReference type="ARBA" id="ARBA00002862"/>
    </source>
</evidence>
<keyword evidence="7 10" id="KW-0793">Thylakoid</keyword>
<evidence type="ECO:0000256" key="8">
    <source>
        <dbReference type="ARBA" id="ARBA00023136"/>
    </source>
</evidence>
<evidence type="ECO:0000256" key="9">
    <source>
        <dbReference type="ARBA" id="ARBA00046286"/>
    </source>
</evidence>
<dbReference type="PANTHER" id="PTHR33288">
    <property type="match status" value="1"/>
</dbReference>
<gene>
    <name evidence="10 11" type="primary">ycf4</name>
    <name evidence="11" type="ORF">TampPt_p061</name>
</gene>
<proteinExistence type="inferred from homology"/>
<keyword evidence="8 10" id="KW-0472">Membrane</keyword>
<accession>A0A0H4SLV6</accession>
<evidence type="ECO:0000256" key="10">
    <source>
        <dbReference type="HAMAP-Rule" id="MF_00437"/>
    </source>
</evidence>
<feature type="transmembrane region" description="Helical" evidence="10">
    <location>
        <begin position="21"/>
        <end position="41"/>
    </location>
</feature>
<comment type="function">
    <text evidence="1 10">Seems to be required for the assembly of the photosystem I complex.</text>
</comment>
<evidence type="ECO:0000256" key="7">
    <source>
        <dbReference type="ARBA" id="ARBA00023078"/>
    </source>
</evidence>
<evidence type="ECO:0000256" key="3">
    <source>
        <dbReference type="ARBA" id="ARBA00015395"/>
    </source>
</evidence>
<evidence type="ECO:0000256" key="5">
    <source>
        <dbReference type="ARBA" id="ARBA00022692"/>
    </source>
</evidence>
<sequence length="188" mass="21308">MNIRYDLILGSKRTSNYLWMLMTFIGGSGFFLAGLSSYLGFQLLPFADTKEIVFIPQGIVMTFYGTTGLLLSTFLGATIYLNVGGGYNLYDKKNKKIEIFRLGFPGRKKEICLSYSMKEIKSVKLSISEGINPKREIYLRTKDQREVPITRVGEPILLSQIEEEAVELASFLEVPLEVYKKNGHKINL</sequence>
<protein>
    <recommendedName>
        <fullName evidence="3 10">Photosystem I assembly protein Ycf4</fullName>
    </recommendedName>
</protein>
<keyword evidence="4 10" id="KW-0602">Photosynthesis</keyword>
<dbReference type="RefSeq" id="YP_009159213.1">
    <property type="nucleotide sequence ID" value="NC_027589.1"/>
</dbReference>
<keyword evidence="5 10" id="KW-0812">Transmembrane</keyword>
<dbReference type="PANTHER" id="PTHR33288:SF4">
    <property type="entry name" value="PHOTOSYSTEM I ASSEMBLY PROTEIN YCF4"/>
    <property type="match status" value="1"/>
</dbReference>
<evidence type="ECO:0000256" key="6">
    <source>
        <dbReference type="ARBA" id="ARBA00022989"/>
    </source>
</evidence>
<dbReference type="HAMAP" id="MF_00437">
    <property type="entry name" value="Ycf4"/>
    <property type="match status" value="1"/>
</dbReference>
<keyword evidence="6 10" id="KW-1133">Transmembrane helix</keyword>
<dbReference type="GO" id="GO:0055035">
    <property type="term" value="C:plastid thylakoid membrane"/>
    <property type="evidence" value="ECO:0007669"/>
    <property type="project" value="UniProtKB-SubCell"/>
</dbReference>
<feature type="transmembrane region" description="Helical" evidence="10">
    <location>
        <begin position="61"/>
        <end position="83"/>
    </location>
</feature>
<comment type="subcellular location">
    <subcellularLocation>
        <location evidence="10">Cellular thylakoid membrane</location>
        <topology evidence="10">Multi-pass membrane protein</topology>
    </subcellularLocation>
    <subcellularLocation>
        <location evidence="9">Plastid thylakoid membrane</location>
        <topology evidence="9">Multi-pass membrane protein</topology>
    </subcellularLocation>
</comment>
<evidence type="ECO:0000256" key="2">
    <source>
        <dbReference type="ARBA" id="ARBA00008198"/>
    </source>
</evidence>
<dbReference type="AlphaFoldDB" id="A0A0H4SLV6"/>